<comment type="caution">
    <text evidence="3">The sequence shown here is derived from an EMBL/GenBank/DDBJ whole genome shotgun (WGS) entry which is preliminary data.</text>
</comment>
<sequence length="180" mass="19482">MLRIRTALVLGLIAATTLPVTAQNADSARIADVARRGVEVMPFDLRATVHVFTKLDQGGVQRVAARDPGDQAQVRLVREHLQDLRSRFLRGDFSGPTHIHGQDMPGLATLRQAAPGQLLIAYQDVPGGAELRYQSADPALVAALHQWFEAQLSDHGPDAQAGHAHDHDHAHHHPMPAGGH</sequence>
<keyword evidence="4" id="KW-1185">Reference proteome</keyword>
<gene>
    <name evidence="3" type="ORF">HHL10_15410</name>
</gene>
<evidence type="ECO:0000256" key="1">
    <source>
        <dbReference type="SAM" id="MobiDB-lite"/>
    </source>
</evidence>
<name>A0A848FD97_9BURK</name>
<keyword evidence="2" id="KW-0732">Signal</keyword>
<protein>
    <submittedName>
        <fullName evidence="3">Aspartate carbamoyltransferase</fullName>
    </submittedName>
</protein>
<proteinExistence type="predicted"/>
<accession>A0A848FD97</accession>
<feature type="region of interest" description="Disordered" evidence="1">
    <location>
        <begin position="155"/>
        <end position="180"/>
    </location>
</feature>
<evidence type="ECO:0000313" key="3">
    <source>
        <dbReference type="EMBL" id="NML16369.1"/>
    </source>
</evidence>
<dbReference type="AlphaFoldDB" id="A0A848FD97"/>
<dbReference type="Proteomes" id="UP000574067">
    <property type="component" value="Unassembled WGS sequence"/>
</dbReference>
<dbReference type="RefSeq" id="WP_169161279.1">
    <property type="nucleotide sequence ID" value="NZ_JABBFW010000010.1"/>
</dbReference>
<keyword evidence="3" id="KW-0808">Transferase</keyword>
<reference evidence="3 4" key="1">
    <citation type="submission" date="2020-04" db="EMBL/GenBank/DDBJ databases">
        <title>Azohydromonas sp. isolated from soil.</title>
        <authorList>
            <person name="Dahal R.H."/>
        </authorList>
    </citation>
    <scope>NUCLEOTIDE SEQUENCE [LARGE SCALE GENOMIC DNA]</scope>
    <source>
        <strain evidence="3 4">G-1-1-14</strain>
    </source>
</reference>
<evidence type="ECO:0000256" key="2">
    <source>
        <dbReference type="SAM" id="SignalP"/>
    </source>
</evidence>
<evidence type="ECO:0000313" key="4">
    <source>
        <dbReference type="Proteomes" id="UP000574067"/>
    </source>
</evidence>
<feature type="chain" id="PRO_5032814004" evidence="2">
    <location>
        <begin position="23"/>
        <end position="180"/>
    </location>
</feature>
<dbReference type="EMBL" id="JABBFW010000010">
    <property type="protein sequence ID" value="NML16369.1"/>
    <property type="molecule type" value="Genomic_DNA"/>
</dbReference>
<organism evidence="3 4">
    <name type="scientific">Azohydromonas caseinilytica</name>
    <dbReference type="NCBI Taxonomy" id="2728836"/>
    <lineage>
        <taxon>Bacteria</taxon>
        <taxon>Pseudomonadati</taxon>
        <taxon>Pseudomonadota</taxon>
        <taxon>Betaproteobacteria</taxon>
        <taxon>Burkholderiales</taxon>
        <taxon>Sphaerotilaceae</taxon>
        <taxon>Azohydromonas</taxon>
    </lineage>
</organism>
<dbReference type="GO" id="GO:0016740">
    <property type="term" value="F:transferase activity"/>
    <property type="evidence" value="ECO:0007669"/>
    <property type="project" value="UniProtKB-KW"/>
</dbReference>
<feature type="signal peptide" evidence="2">
    <location>
        <begin position="1"/>
        <end position="22"/>
    </location>
</feature>